<keyword evidence="4" id="KW-1185">Reference proteome</keyword>
<dbReference type="Proteomes" id="UP000744555">
    <property type="component" value="Unassembled WGS sequence"/>
</dbReference>
<organism evidence="3 4">
    <name type="scientific">Aquipseudomonas alcaligenes</name>
    <name type="common">Pseudomonas alcaligenes</name>
    <dbReference type="NCBI Taxonomy" id="43263"/>
    <lineage>
        <taxon>Bacteria</taxon>
        <taxon>Pseudomonadati</taxon>
        <taxon>Pseudomonadota</taxon>
        <taxon>Gammaproteobacteria</taxon>
        <taxon>Pseudomonadales</taxon>
        <taxon>Pseudomonadaceae</taxon>
        <taxon>Aquipseudomonas</taxon>
    </lineage>
</organism>
<dbReference type="RefSeq" id="WP_187807405.1">
    <property type="nucleotide sequence ID" value="NZ_LZEU01000001.1"/>
</dbReference>
<dbReference type="PANTHER" id="PTHR43037:SF1">
    <property type="entry name" value="BLL1128 PROTEIN"/>
    <property type="match status" value="1"/>
</dbReference>
<sequence length="330" mass="35927">MKKTTIVLTLFLLIAVLLGGLYGYFLYAPKPHEPVLSATLQHGQIEVGGRQRDYAVYLPAKLPAHAPLLFVLHGSLQTIADMRTFTAYEFERLADQHGFIVVYPQGFENNWNDCRRRADYPARTQNIDDKGLIAALIQRLASQQGADPQRAFLAGYSNGGHLGLRIALEQPHLLAGVAAIAANLPSDDNLDCTPSGQAVPVLLMNGTRDPINPYNGGIVTLFGLGNRGTVRSAYESAQYFAQLAGYPQDAVRSSSAWAHQGDRAQRVTLDQWQAEGRAEVALYSLIGGGHLIPQAGFRAPRLLGPTLSGFDGPQAIWDFFARQRPAPAQP</sequence>
<evidence type="ECO:0000313" key="4">
    <source>
        <dbReference type="Proteomes" id="UP000744555"/>
    </source>
</evidence>
<dbReference type="Gene3D" id="3.40.50.1820">
    <property type="entry name" value="alpha/beta hydrolase"/>
    <property type="match status" value="1"/>
</dbReference>
<dbReference type="InterPro" id="IPR050955">
    <property type="entry name" value="Plant_Biomass_Hydrol_Est"/>
</dbReference>
<reference evidence="3 4" key="1">
    <citation type="submission" date="2016-06" db="EMBL/GenBank/DDBJ databases">
        <authorList>
            <person name="Ramos C."/>
            <person name="Pintado A."/>
            <person name="Crespo-Gomez J.I."/>
        </authorList>
    </citation>
    <scope>NUCLEOTIDE SEQUENCE [LARGE SCALE GENOMIC DNA]</scope>
    <source>
        <strain evidence="3 4">AVO110</strain>
    </source>
</reference>
<protein>
    <recommendedName>
        <fullName evidence="5">Polyhydroxybutyrate depolymerase</fullName>
    </recommendedName>
</protein>
<accession>A0ABR7S2Y0</accession>
<dbReference type="Pfam" id="PF10503">
    <property type="entry name" value="Esterase_PHB"/>
    <property type="match status" value="1"/>
</dbReference>
<evidence type="ECO:0000256" key="1">
    <source>
        <dbReference type="ARBA" id="ARBA00022729"/>
    </source>
</evidence>
<keyword evidence="1" id="KW-0732">Signal</keyword>
<dbReference type="InterPro" id="IPR029058">
    <property type="entry name" value="AB_hydrolase_fold"/>
</dbReference>
<evidence type="ECO:0000256" key="2">
    <source>
        <dbReference type="ARBA" id="ARBA00022801"/>
    </source>
</evidence>
<dbReference type="InterPro" id="IPR010126">
    <property type="entry name" value="Esterase_phb"/>
</dbReference>
<evidence type="ECO:0008006" key="5">
    <source>
        <dbReference type="Google" id="ProtNLM"/>
    </source>
</evidence>
<keyword evidence="2" id="KW-0378">Hydrolase</keyword>
<dbReference type="PANTHER" id="PTHR43037">
    <property type="entry name" value="UNNAMED PRODUCT-RELATED"/>
    <property type="match status" value="1"/>
</dbReference>
<comment type="caution">
    <text evidence="3">The sequence shown here is derived from an EMBL/GenBank/DDBJ whole genome shotgun (WGS) entry which is preliminary data.</text>
</comment>
<evidence type="ECO:0000313" key="3">
    <source>
        <dbReference type="EMBL" id="MBC9251921.1"/>
    </source>
</evidence>
<dbReference type="SUPFAM" id="SSF53474">
    <property type="entry name" value="alpha/beta-Hydrolases"/>
    <property type="match status" value="1"/>
</dbReference>
<proteinExistence type="predicted"/>
<name>A0ABR7S2Y0_AQUAC</name>
<dbReference type="EMBL" id="LZEU01000001">
    <property type="protein sequence ID" value="MBC9251921.1"/>
    <property type="molecule type" value="Genomic_DNA"/>
</dbReference>
<gene>
    <name evidence="3" type="ORF">A9179_16745</name>
</gene>